<evidence type="ECO:0000256" key="2">
    <source>
        <dbReference type="ARBA" id="ARBA00022448"/>
    </source>
</evidence>
<keyword evidence="2 8" id="KW-0813">Transport</keyword>
<dbReference type="CDD" id="cd06261">
    <property type="entry name" value="TM_PBP2"/>
    <property type="match status" value="1"/>
</dbReference>
<dbReference type="InterPro" id="IPR010065">
    <property type="entry name" value="AA_ABC_transptr_permease_3TM"/>
</dbReference>
<dbReference type="RefSeq" id="WP_134487969.1">
    <property type="nucleotide sequence ID" value="NZ_SOEZ01000014.1"/>
</dbReference>
<comment type="caution">
    <text evidence="10">The sequence shown here is derived from an EMBL/GenBank/DDBJ whole genome shotgun (WGS) entry which is preliminary data.</text>
</comment>
<gene>
    <name evidence="10" type="ORF">E3O23_02775</name>
</gene>
<dbReference type="Proteomes" id="UP000297866">
    <property type="component" value="Unassembled WGS sequence"/>
</dbReference>
<dbReference type="SUPFAM" id="SSF161098">
    <property type="entry name" value="MetI-like"/>
    <property type="match status" value="1"/>
</dbReference>
<comment type="subcellular location">
    <subcellularLocation>
        <location evidence="1 8">Cell membrane</location>
        <topology evidence="1 8">Multi-pass membrane protein</topology>
    </subcellularLocation>
</comment>
<dbReference type="NCBIfam" id="TIGR01726">
    <property type="entry name" value="HEQRo_perm_3TM"/>
    <property type="match status" value="1"/>
</dbReference>
<evidence type="ECO:0000259" key="9">
    <source>
        <dbReference type="PROSITE" id="PS50928"/>
    </source>
</evidence>
<sequence length="218" mass="23597">MLDFNLVLPFLPFLLQGALITIEISVLATALGLVLGLIAALARMSPIKPLVWVADFYVWSIRGTPVLVQLFIVYFGLPQFGIELGAMLAAVVALGANTGAYVAEILRGGILAVPTGQVEAAESLGMSSAKVMRRIILPQAFRLSIPALGNQAVSMLKESSLASLVTVSELMMVSQRFAATNYAYMEFYIVAAVIYLVMTTGMTWGLKKIEFRMSKSER</sequence>
<accession>A0A4R8UGV1</accession>
<keyword evidence="5" id="KW-0029">Amino-acid transport</keyword>
<evidence type="ECO:0000313" key="11">
    <source>
        <dbReference type="Proteomes" id="UP000297866"/>
    </source>
</evidence>
<dbReference type="FunFam" id="1.10.3720.10:FF:000033">
    <property type="entry name" value="Polar amino acid ABC transporter permease"/>
    <property type="match status" value="1"/>
</dbReference>
<dbReference type="OrthoDB" id="92598at2"/>
<dbReference type="GO" id="GO:0043190">
    <property type="term" value="C:ATP-binding cassette (ABC) transporter complex"/>
    <property type="evidence" value="ECO:0007669"/>
    <property type="project" value="InterPro"/>
</dbReference>
<dbReference type="PANTHER" id="PTHR30614">
    <property type="entry name" value="MEMBRANE COMPONENT OF AMINO ACID ABC TRANSPORTER"/>
    <property type="match status" value="1"/>
</dbReference>
<feature type="domain" description="ABC transmembrane type-1" evidence="9">
    <location>
        <begin position="18"/>
        <end position="206"/>
    </location>
</feature>
<feature type="transmembrane region" description="Helical" evidence="8">
    <location>
        <begin position="20"/>
        <end position="44"/>
    </location>
</feature>
<name>A0A4R8UGV1_9MICO</name>
<dbReference type="Gene3D" id="1.10.3720.10">
    <property type="entry name" value="MetI-like"/>
    <property type="match status" value="1"/>
</dbReference>
<dbReference type="PANTHER" id="PTHR30614:SF0">
    <property type="entry name" value="L-CYSTINE TRANSPORT SYSTEM PERMEASE PROTEIN TCYL"/>
    <property type="match status" value="1"/>
</dbReference>
<comment type="similarity">
    <text evidence="8">Belongs to the binding-protein-dependent transport system permease family.</text>
</comment>
<organism evidence="10 11">
    <name type="scientific">Cryobacterium tagatosivorans</name>
    <dbReference type="NCBI Taxonomy" id="1259199"/>
    <lineage>
        <taxon>Bacteria</taxon>
        <taxon>Bacillati</taxon>
        <taxon>Actinomycetota</taxon>
        <taxon>Actinomycetes</taxon>
        <taxon>Micrococcales</taxon>
        <taxon>Microbacteriaceae</taxon>
        <taxon>Cryobacterium</taxon>
    </lineage>
</organism>
<dbReference type="EMBL" id="SOEZ01000014">
    <property type="protein sequence ID" value="TFB55168.1"/>
    <property type="molecule type" value="Genomic_DNA"/>
</dbReference>
<dbReference type="GO" id="GO:0022857">
    <property type="term" value="F:transmembrane transporter activity"/>
    <property type="evidence" value="ECO:0007669"/>
    <property type="project" value="InterPro"/>
</dbReference>
<dbReference type="AlphaFoldDB" id="A0A4R8UGV1"/>
<reference evidence="10 11" key="1">
    <citation type="submission" date="2019-03" db="EMBL/GenBank/DDBJ databases">
        <title>Genomics of glacier-inhabiting Cryobacterium strains.</title>
        <authorList>
            <person name="Liu Q."/>
            <person name="Xin Y.-H."/>
        </authorList>
    </citation>
    <scope>NUCLEOTIDE SEQUENCE [LARGE SCALE GENOMIC DNA]</scope>
    <source>
        <strain evidence="10 11">Sr47</strain>
    </source>
</reference>
<feature type="transmembrane region" description="Helical" evidence="8">
    <location>
        <begin position="56"/>
        <end position="77"/>
    </location>
</feature>
<keyword evidence="7 8" id="KW-0472">Membrane</keyword>
<evidence type="ECO:0000256" key="5">
    <source>
        <dbReference type="ARBA" id="ARBA00022970"/>
    </source>
</evidence>
<dbReference type="InterPro" id="IPR000515">
    <property type="entry name" value="MetI-like"/>
</dbReference>
<keyword evidence="3" id="KW-1003">Cell membrane</keyword>
<dbReference type="InterPro" id="IPR043429">
    <property type="entry name" value="ArtM/GltK/GlnP/TcyL/YhdX-like"/>
</dbReference>
<evidence type="ECO:0000313" key="10">
    <source>
        <dbReference type="EMBL" id="TFB55168.1"/>
    </source>
</evidence>
<dbReference type="GO" id="GO:0006865">
    <property type="term" value="P:amino acid transport"/>
    <property type="evidence" value="ECO:0007669"/>
    <property type="project" value="UniProtKB-KW"/>
</dbReference>
<keyword evidence="11" id="KW-1185">Reference proteome</keyword>
<dbReference type="Pfam" id="PF00528">
    <property type="entry name" value="BPD_transp_1"/>
    <property type="match status" value="1"/>
</dbReference>
<evidence type="ECO:0000256" key="6">
    <source>
        <dbReference type="ARBA" id="ARBA00022989"/>
    </source>
</evidence>
<protein>
    <submittedName>
        <fullName evidence="10">Amino acid ABC transporter permease</fullName>
    </submittedName>
</protein>
<evidence type="ECO:0000256" key="8">
    <source>
        <dbReference type="RuleBase" id="RU363032"/>
    </source>
</evidence>
<dbReference type="PROSITE" id="PS50928">
    <property type="entry name" value="ABC_TM1"/>
    <property type="match status" value="1"/>
</dbReference>
<keyword evidence="6 8" id="KW-1133">Transmembrane helix</keyword>
<proteinExistence type="inferred from homology"/>
<evidence type="ECO:0000256" key="1">
    <source>
        <dbReference type="ARBA" id="ARBA00004651"/>
    </source>
</evidence>
<feature type="transmembrane region" description="Helical" evidence="8">
    <location>
        <begin position="187"/>
        <end position="206"/>
    </location>
</feature>
<dbReference type="InterPro" id="IPR035906">
    <property type="entry name" value="MetI-like_sf"/>
</dbReference>
<evidence type="ECO:0000256" key="3">
    <source>
        <dbReference type="ARBA" id="ARBA00022475"/>
    </source>
</evidence>
<keyword evidence="4 8" id="KW-0812">Transmembrane</keyword>
<evidence type="ECO:0000256" key="7">
    <source>
        <dbReference type="ARBA" id="ARBA00023136"/>
    </source>
</evidence>
<evidence type="ECO:0000256" key="4">
    <source>
        <dbReference type="ARBA" id="ARBA00022692"/>
    </source>
</evidence>